<name>A0A934X4Y4_9MICO</name>
<reference evidence="10 12" key="1">
    <citation type="submission" date="2020-10" db="EMBL/GenBank/DDBJ databases">
        <title>Connecting structure to function with the recovery of over 1000 high-quality activated sludge metagenome-assembled genomes encoding full-length rRNA genes using long-read sequencing.</title>
        <authorList>
            <person name="Singleton C.M."/>
            <person name="Petriglieri F."/>
            <person name="Kristensen J.M."/>
            <person name="Kirkegaard R.H."/>
            <person name="Michaelsen T.Y."/>
            <person name="Andersen M.H."/>
            <person name="Karst S.M."/>
            <person name="Dueholm M.S."/>
            <person name="Nielsen P.H."/>
            <person name="Albertsen M."/>
        </authorList>
    </citation>
    <scope>NUCLEOTIDE SEQUENCE [LARGE SCALE GENOMIC DNA]</scope>
    <source>
        <strain evidence="10">AalE_18-Q3-R2-46_BAT3C.188</strain>
        <strain evidence="11">Ribe_18-Q3-R11-54_MAXAC.001</strain>
    </source>
</reference>
<evidence type="ECO:0000313" key="10">
    <source>
        <dbReference type="EMBL" id="MBK6301181.1"/>
    </source>
</evidence>
<dbReference type="AlphaFoldDB" id="A0A934X4Y4"/>
<keyword evidence="4" id="KW-1003">Cell membrane</keyword>
<dbReference type="Pfam" id="PF01594">
    <property type="entry name" value="AI-2E_transport"/>
    <property type="match status" value="1"/>
</dbReference>
<feature type="compositionally biased region" description="Low complexity" evidence="8">
    <location>
        <begin position="346"/>
        <end position="355"/>
    </location>
</feature>
<dbReference type="PANTHER" id="PTHR21716">
    <property type="entry name" value="TRANSMEMBRANE PROTEIN"/>
    <property type="match status" value="1"/>
</dbReference>
<keyword evidence="6 9" id="KW-1133">Transmembrane helix</keyword>
<dbReference type="EMBL" id="JADKGK010000024">
    <property type="protein sequence ID" value="MBL0005010.1"/>
    <property type="molecule type" value="Genomic_DNA"/>
</dbReference>
<evidence type="ECO:0000313" key="12">
    <source>
        <dbReference type="Proteomes" id="UP000718281"/>
    </source>
</evidence>
<dbReference type="InterPro" id="IPR002549">
    <property type="entry name" value="AI-2E-like"/>
</dbReference>
<feature type="transmembrane region" description="Helical" evidence="9">
    <location>
        <begin position="309"/>
        <end position="336"/>
    </location>
</feature>
<evidence type="ECO:0000256" key="8">
    <source>
        <dbReference type="SAM" id="MobiDB-lite"/>
    </source>
</evidence>
<sequence length="372" mass="37930">MSSTPSPIPAPVRAASEWAWRLLAIAGAVVAFAYLLGFVSEAVIPVIVAVLLAAMLNPVNQWLRARLGRPAPAAALTVLATILAIGALLFLVGSQLTGGFPQMAAQVGTGIETIKTWLQTSFKISDTQFTQYLDDAKNALQTSEGLRSGLTKAGLGASHVVAGLFISLFALFFFLFEGARIWGWVVRLFPRTARVRVAGAGEVAWTQLTAFTRATILVALVDAVGITVVALLLRVPFAPAIGAIVFLGAFIPIVGALASGMVAVLLALVAHGPIAALLMLAGVLAVQQIESHVLQPILLGRAVSVHPLAVILAITAGVVVAGVVGALVAVPLAAVVNAVVKQLTGSGAAPDEGAGSASGGGESDEDPALSPS</sequence>
<keyword evidence="3" id="KW-0813">Transport</keyword>
<dbReference type="GO" id="GO:0055085">
    <property type="term" value="P:transmembrane transport"/>
    <property type="evidence" value="ECO:0007669"/>
    <property type="project" value="TreeGrafter"/>
</dbReference>
<feature type="transmembrane region" description="Helical" evidence="9">
    <location>
        <begin position="71"/>
        <end position="93"/>
    </location>
</feature>
<feature type="region of interest" description="Disordered" evidence="8">
    <location>
        <begin position="346"/>
        <end position="372"/>
    </location>
</feature>
<gene>
    <name evidence="10" type="ORF">IPF40_09065</name>
    <name evidence="11" type="ORF">IPP00_13870</name>
</gene>
<evidence type="ECO:0000256" key="5">
    <source>
        <dbReference type="ARBA" id="ARBA00022692"/>
    </source>
</evidence>
<evidence type="ECO:0000256" key="3">
    <source>
        <dbReference type="ARBA" id="ARBA00022448"/>
    </source>
</evidence>
<dbReference type="Proteomes" id="UP000886632">
    <property type="component" value="Unassembled WGS sequence"/>
</dbReference>
<comment type="similarity">
    <text evidence="2">Belongs to the autoinducer-2 exporter (AI-2E) (TC 2.A.86) family.</text>
</comment>
<evidence type="ECO:0000256" key="4">
    <source>
        <dbReference type="ARBA" id="ARBA00022475"/>
    </source>
</evidence>
<evidence type="ECO:0000256" key="7">
    <source>
        <dbReference type="ARBA" id="ARBA00023136"/>
    </source>
</evidence>
<keyword evidence="5 9" id="KW-0812">Transmembrane</keyword>
<keyword evidence="7 9" id="KW-0472">Membrane</keyword>
<evidence type="ECO:0000256" key="1">
    <source>
        <dbReference type="ARBA" id="ARBA00004651"/>
    </source>
</evidence>
<feature type="transmembrane region" description="Helical" evidence="9">
    <location>
        <begin position="265"/>
        <end position="289"/>
    </location>
</feature>
<dbReference type="PANTHER" id="PTHR21716:SF53">
    <property type="entry name" value="PERMEASE PERM-RELATED"/>
    <property type="match status" value="1"/>
</dbReference>
<protein>
    <submittedName>
        <fullName evidence="10">AI-2E family transporter</fullName>
    </submittedName>
</protein>
<comment type="subcellular location">
    <subcellularLocation>
        <location evidence="1">Cell membrane</location>
        <topology evidence="1">Multi-pass membrane protein</topology>
    </subcellularLocation>
</comment>
<feature type="transmembrane region" description="Helical" evidence="9">
    <location>
        <begin position="156"/>
        <end position="176"/>
    </location>
</feature>
<evidence type="ECO:0000256" key="9">
    <source>
        <dbReference type="SAM" id="Phobius"/>
    </source>
</evidence>
<feature type="transmembrane region" description="Helical" evidence="9">
    <location>
        <begin position="214"/>
        <end position="233"/>
    </location>
</feature>
<evidence type="ECO:0000313" key="11">
    <source>
        <dbReference type="EMBL" id="MBL0005010.1"/>
    </source>
</evidence>
<dbReference type="Proteomes" id="UP000718281">
    <property type="component" value="Unassembled WGS sequence"/>
</dbReference>
<dbReference type="EMBL" id="JADIXZ010000004">
    <property type="protein sequence ID" value="MBK6301181.1"/>
    <property type="molecule type" value="Genomic_DNA"/>
</dbReference>
<feature type="transmembrane region" description="Helical" evidence="9">
    <location>
        <begin position="239"/>
        <end position="258"/>
    </location>
</feature>
<evidence type="ECO:0000256" key="2">
    <source>
        <dbReference type="ARBA" id="ARBA00009773"/>
    </source>
</evidence>
<evidence type="ECO:0000256" key="6">
    <source>
        <dbReference type="ARBA" id="ARBA00022989"/>
    </source>
</evidence>
<proteinExistence type="inferred from homology"/>
<accession>A0A934X4Y4</accession>
<dbReference type="GO" id="GO:0005886">
    <property type="term" value="C:plasma membrane"/>
    <property type="evidence" value="ECO:0007669"/>
    <property type="project" value="UniProtKB-SubCell"/>
</dbReference>
<organism evidence="10 12">
    <name type="scientific">Candidatus Phosphoribacter hodrii</name>
    <dbReference type="NCBI Taxonomy" id="2953743"/>
    <lineage>
        <taxon>Bacteria</taxon>
        <taxon>Bacillati</taxon>
        <taxon>Actinomycetota</taxon>
        <taxon>Actinomycetes</taxon>
        <taxon>Micrococcales</taxon>
        <taxon>Dermatophilaceae</taxon>
        <taxon>Candidatus Phosphoribacter</taxon>
    </lineage>
</organism>
<comment type="caution">
    <text evidence="10">The sequence shown here is derived from an EMBL/GenBank/DDBJ whole genome shotgun (WGS) entry which is preliminary data.</text>
</comment>
<feature type="compositionally biased region" description="Acidic residues" evidence="8">
    <location>
        <begin position="362"/>
        <end position="372"/>
    </location>
</feature>